<protein>
    <recommendedName>
        <fullName evidence="8">Branched-chain amino acid ABC transporter permease</fullName>
    </recommendedName>
</protein>
<sequence length="52" mass="5531">MTDLAIDPIFSDAVIFASLLALLSIGLTLTYLTTRVPNFAHASFATIGVYIA</sequence>
<gene>
    <name evidence="7" type="ORF">LCGC14_1548080</name>
</gene>
<evidence type="ECO:0000313" key="7">
    <source>
        <dbReference type="EMBL" id="KKM59462.1"/>
    </source>
</evidence>
<evidence type="ECO:0000256" key="2">
    <source>
        <dbReference type="ARBA" id="ARBA00022475"/>
    </source>
</evidence>
<keyword evidence="2" id="KW-1003">Cell membrane</keyword>
<feature type="non-terminal residue" evidence="7">
    <location>
        <position position="52"/>
    </location>
</feature>
<evidence type="ECO:0000256" key="4">
    <source>
        <dbReference type="ARBA" id="ARBA00022989"/>
    </source>
</evidence>
<keyword evidence="4 6" id="KW-1133">Transmembrane helix</keyword>
<reference evidence="7" key="1">
    <citation type="journal article" date="2015" name="Nature">
        <title>Complex archaea that bridge the gap between prokaryotes and eukaryotes.</title>
        <authorList>
            <person name="Spang A."/>
            <person name="Saw J.H."/>
            <person name="Jorgensen S.L."/>
            <person name="Zaremba-Niedzwiedzka K."/>
            <person name="Martijn J."/>
            <person name="Lind A.E."/>
            <person name="van Eijk R."/>
            <person name="Schleper C."/>
            <person name="Guy L."/>
            <person name="Ettema T.J."/>
        </authorList>
    </citation>
    <scope>NUCLEOTIDE SEQUENCE</scope>
</reference>
<proteinExistence type="predicted"/>
<accession>A0A0F9IR49</accession>
<comment type="subcellular location">
    <subcellularLocation>
        <location evidence="1">Cell membrane</location>
        <topology evidence="1">Multi-pass membrane protein</topology>
    </subcellularLocation>
</comment>
<comment type="caution">
    <text evidence="7">The sequence shown here is derived from an EMBL/GenBank/DDBJ whole genome shotgun (WGS) entry which is preliminary data.</text>
</comment>
<dbReference type="AlphaFoldDB" id="A0A0F9IR49"/>
<keyword evidence="5 6" id="KW-0472">Membrane</keyword>
<dbReference type="InterPro" id="IPR001851">
    <property type="entry name" value="ABC_transp_permease"/>
</dbReference>
<evidence type="ECO:0000256" key="5">
    <source>
        <dbReference type="ARBA" id="ARBA00023136"/>
    </source>
</evidence>
<evidence type="ECO:0000256" key="3">
    <source>
        <dbReference type="ARBA" id="ARBA00022692"/>
    </source>
</evidence>
<evidence type="ECO:0000256" key="6">
    <source>
        <dbReference type="SAM" id="Phobius"/>
    </source>
</evidence>
<dbReference type="GO" id="GO:0005886">
    <property type="term" value="C:plasma membrane"/>
    <property type="evidence" value="ECO:0007669"/>
    <property type="project" value="UniProtKB-SubCell"/>
</dbReference>
<evidence type="ECO:0000256" key="1">
    <source>
        <dbReference type="ARBA" id="ARBA00004651"/>
    </source>
</evidence>
<evidence type="ECO:0008006" key="8">
    <source>
        <dbReference type="Google" id="ProtNLM"/>
    </source>
</evidence>
<dbReference type="Pfam" id="PF02653">
    <property type="entry name" value="BPD_transp_2"/>
    <property type="match status" value="1"/>
</dbReference>
<feature type="transmembrane region" description="Helical" evidence="6">
    <location>
        <begin position="13"/>
        <end position="32"/>
    </location>
</feature>
<keyword evidence="3 6" id="KW-0812">Transmembrane</keyword>
<organism evidence="7">
    <name type="scientific">marine sediment metagenome</name>
    <dbReference type="NCBI Taxonomy" id="412755"/>
    <lineage>
        <taxon>unclassified sequences</taxon>
        <taxon>metagenomes</taxon>
        <taxon>ecological metagenomes</taxon>
    </lineage>
</organism>
<dbReference type="EMBL" id="LAZR01011794">
    <property type="protein sequence ID" value="KKM59462.1"/>
    <property type="molecule type" value="Genomic_DNA"/>
</dbReference>
<dbReference type="GO" id="GO:0022857">
    <property type="term" value="F:transmembrane transporter activity"/>
    <property type="evidence" value="ECO:0007669"/>
    <property type="project" value="InterPro"/>
</dbReference>
<name>A0A0F9IR49_9ZZZZ</name>